<reference evidence="4" key="1">
    <citation type="journal article" date="2019" name="Int. J. Syst. Evol. Microbiol.">
        <title>The Global Catalogue of Microorganisms (GCM) 10K type strain sequencing project: providing services to taxonomists for standard genome sequencing and annotation.</title>
        <authorList>
            <consortium name="The Broad Institute Genomics Platform"/>
            <consortium name="The Broad Institute Genome Sequencing Center for Infectious Disease"/>
            <person name="Wu L."/>
            <person name="Ma J."/>
        </authorList>
    </citation>
    <scope>NUCLEOTIDE SEQUENCE [LARGE SCALE GENOMIC DNA]</scope>
    <source>
        <strain evidence="4">JCM 4816</strain>
    </source>
</reference>
<dbReference type="Gene3D" id="3.40.50.2000">
    <property type="entry name" value="Glycogen Phosphorylase B"/>
    <property type="match status" value="2"/>
</dbReference>
<dbReference type="Pfam" id="PF11997">
    <property type="entry name" value="DUF3492"/>
    <property type="match status" value="1"/>
</dbReference>
<dbReference type="RefSeq" id="WP_380582563.1">
    <property type="nucleotide sequence ID" value="NZ_JBHSQJ010000042.1"/>
</dbReference>
<name>A0ABW1G2K1_9ACTN</name>
<proteinExistence type="predicted"/>
<evidence type="ECO:0000313" key="3">
    <source>
        <dbReference type="EMBL" id="MFC5907787.1"/>
    </source>
</evidence>
<evidence type="ECO:0000256" key="1">
    <source>
        <dbReference type="ARBA" id="ARBA00021292"/>
    </source>
</evidence>
<dbReference type="PANTHER" id="PTHR12526:SF636">
    <property type="entry name" value="BLL3647 PROTEIN"/>
    <property type="match status" value="1"/>
</dbReference>
<comment type="caution">
    <text evidence="3">The sequence shown here is derived from an EMBL/GenBank/DDBJ whole genome shotgun (WGS) entry which is preliminary data.</text>
</comment>
<keyword evidence="4" id="KW-1185">Reference proteome</keyword>
<dbReference type="InterPro" id="IPR047691">
    <property type="entry name" value="PelF-like"/>
</dbReference>
<dbReference type="SUPFAM" id="SSF53756">
    <property type="entry name" value="UDP-Glycosyltransferase/glycogen phosphorylase"/>
    <property type="match status" value="1"/>
</dbReference>
<gene>
    <name evidence="3" type="primary">pelF</name>
    <name evidence="3" type="ORF">ACFP3V_11220</name>
</gene>
<accession>A0ABW1G2K1</accession>
<dbReference type="Pfam" id="PF13692">
    <property type="entry name" value="Glyco_trans_1_4"/>
    <property type="match status" value="1"/>
</dbReference>
<dbReference type="InterPro" id="IPR022622">
    <property type="entry name" value="DUF3492"/>
</dbReference>
<protein>
    <recommendedName>
        <fullName evidence="1">D-inositol 3-phosphate glycosyltransferase</fullName>
    </recommendedName>
</protein>
<dbReference type="Proteomes" id="UP001596174">
    <property type="component" value="Unassembled WGS sequence"/>
</dbReference>
<sequence>MHVPTDVTLLTEGTYPYVHGGVSTWCDQLVRGMPELRFHVLGLTASGEEPVVWPLPAQVASVSSVPLWGPPPTGRVARGRTLRRFLSGYERFLLALLDPDFEPYFAEELYELAEFALTGWSLTEALRSEGAVRTLQKLWRMPFLSTCQDRPSLREAITATDLLEHALRPLAVQPPARGVAHAVTGGLAVLPGLSARRFHGVPLILSEHGIYLRERYLCMNEEDFARPVRALMLGFYRLLAEESYRGADVVAPCNRYNRRWEEQGGCEPSRIRTVYNGVDPDVFAVAEAEPEEPTVSWAGRIDPIKDLETLLRAVALAAREVPGLRLRLFGAAPRGAEHYEAQLRDLAAKLGIGEQVAFEGRIAQVREAYAAGSVVALSSISEGFPFSVIEAMSVGRPTVSTDVGGVAEAVGDTGLLVPPREPAAMAQALVELLRDAGRRRALGAAARARVLEHFTVDRTVAAYRALYAGSGVGAPAATTVERSSQRPRAEVRAA</sequence>
<dbReference type="PANTHER" id="PTHR12526">
    <property type="entry name" value="GLYCOSYLTRANSFERASE"/>
    <property type="match status" value="1"/>
</dbReference>
<dbReference type="EMBL" id="JBHSQJ010000042">
    <property type="protein sequence ID" value="MFC5907787.1"/>
    <property type="molecule type" value="Genomic_DNA"/>
</dbReference>
<organism evidence="3 4">
    <name type="scientific">Streptacidiphilus monticola</name>
    <dbReference type="NCBI Taxonomy" id="2161674"/>
    <lineage>
        <taxon>Bacteria</taxon>
        <taxon>Bacillati</taxon>
        <taxon>Actinomycetota</taxon>
        <taxon>Actinomycetes</taxon>
        <taxon>Kitasatosporales</taxon>
        <taxon>Streptomycetaceae</taxon>
        <taxon>Streptacidiphilus</taxon>
    </lineage>
</organism>
<evidence type="ECO:0000259" key="2">
    <source>
        <dbReference type="Pfam" id="PF11997"/>
    </source>
</evidence>
<feature type="domain" description="DUF3492" evidence="2">
    <location>
        <begin position="5"/>
        <end position="268"/>
    </location>
</feature>
<evidence type="ECO:0000313" key="4">
    <source>
        <dbReference type="Proteomes" id="UP001596174"/>
    </source>
</evidence>
<dbReference type="NCBIfam" id="NF038011">
    <property type="entry name" value="PelF"/>
    <property type="match status" value="1"/>
</dbReference>